<feature type="transmembrane region" description="Helical" evidence="1">
    <location>
        <begin position="360"/>
        <end position="378"/>
    </location>
</feature>
<evidence type="ECO:0008006" key="4">
    <source>
        <dbReference type="Google" id="ProtNLM"/>
    </source>
</evidence>
<feature type="transmembrane region" description="Helical" evidence="1">
    <location>
        <begin position="176"/>
        <end position="205"/>
    </location>
</feature>
<feature type="transmembrane region" description="Helical" evidence="1">
    <location>
        <begin position="308"/>
        <end position="331"/>
    </location>
</feature>
<feature type="transmembrane region" description="Helical" evidence="1">
    <location>
        <begin position="217"/>
        <end position="237"/>
    </location>
</feature>
<dbReference type="KEGG" id="lpi:LBPG_01972"/>
<sequence>MSIYFSALALTILIEAILYYFPIRRTSGKIVQSFLISLPLACLAGLRTSQIGTDISVYGAFNFRMAHAFSSLFDYYAYLKNVNNTEFGYAALNFITSQFTDSLNWFLFILSIVTLVPLFFACLKLRERFNISLTLQTVLYFAVFFGPSLNAMRQSLAMSWIFLAFTLLLTSDKPNWPVIFGLFAIAFSFHRTALFGAGIIIAYYFFVGNENRQSSSVGRLFSVLAIVAALLFAVSVLQTGQLPSFLSKYSQYISGDNALTTKNTGIVRILALSVFPLISAVMITTFLIRDGREAIHEKEINRDSQFKWAFLLALLVADILCQWSGVFGGILTRLGKYYSLLEVAIVPLTLYRISERNLRLIVYIVVILYYLFTFFYITSLGENEIYPYQWVLNMSL</sequence>
<dbReference type="AlphaFoldDB" id="A0A826HXP9"/>
<feature type="transmembrane region" description="Helical" evidence="1">
    <location>
        <begin position="137"/>
        <end position="170"/>
    </location>
</feature>
<evidence type="ECO:0000313" key="3">
    <source>
        <dbReference type="Proteomes" id="UP000015927"/>
    </source>
</evidence>
<dbReference type="EMBL" id="CP002391">
    <property type="protein sequence ID" value="EEQ66523.1"/>
    <property type="molecule type" value="Genomic_DNA"/>
</dbReference>
<evidence type="ECO:0000313" key="2">
    <source>
        <dbReference type="EMBL" id="EEQ66523.1"/>
    </source>
</evidence>
<name>A0A826HXP9_LACPA</name>
<organism evidence="2 3">
    <name type="scientific">Lacticaseibacillus paracasei subsp. paracasei 8700:2</name>
    <dbReference type="NCBI Taxonomy" id="537973"/>
    <lineage>
        <taxon>Bacteria</taxon>
        <taxon>Bacillati</taxon>
        <taxon>Bacillota</taxon>
        <taxon>Bacilli</taxon>
        <taxon>Lactobacillales</taxon>
        <taxon>Lactobacillaceae</taxon>
        <taxon>Lacticaseibacillus</taxon>
    </lineage>
</organism>
<feature type="transmembrane region" description="Helical" evidence="1">
    <location>
        <begin position="30"/>
        <end position="48"/>
    </location>
</feature>
<dbReference type="RefSeq" id="WP_003659345.1">
    <property type="nucleotide sequence ID" value="NC_022112.1"/>
</dbReference>
<keyword evidence="1" id="KW-0472">Membrane</keyword>
<dbReference type="InterPro" id="IPR049458">
    <property type="entry name" value="EpsG-like"/>
</dbReference>
<proteinExistence type="predicted"/>
<protein>
    <recommendedName>
        <fullName evidence="4">EpsG family protein</fullName>
    </recommendedName>
</protein>
<accession>A0A826HXP9</accession>
<dbReference type="GeneID" id="57090681"/>
<gene>
    <name evidence="2" type="ORF">LBPG_01972</name>
</gene>
<reference evidence="2 3" key="1">
    <citation type="submission" date="2010-12" db="EMBL/GenBank/DDBJ databases">
        <title>The Genome Sequence of Lactobacillus paracasei subsp. paracasei strain 8700:2.</title>
        <authorList>
            <consortium name="The Broad Institute Genome Sequencing Platform"/>
            <person name="Ward D."/>
            <person name="Earl A."/>
            <person name="Feldgarden M."/>
            <person name="Young S.K."/>
            <person name="Gargeya S."/>
            <person name="Zeng Q."/>
            <person name="Alvarado L."/>
            <person name="Berlin A."/>
            <person name="Bochicchio J."/>
            <person name="Chapman S.B."/>
            <person name="Chen Z."/>
            <person name="Freedman E."/>
            <person name="Gellesch M."/>
            <person name="Goldberg J."/>
            <person name="Griggs A."/>
            <person name="Gujja S."/>
            <person name="Heilman E."/>
            <person name="Heiman D."/>
            <person name="Howarth C."/>
            <person name="Mehta T."/>
            <person name="Neiman D."/>
            <person name="Pearson M."/>
            <person name="Roberts A."/>
            <person name="Saif S."/>
            <person name="Shea T."/>
            <person name="Shenoy N."/>
            <person name="Sisk P."/>
            <person name="Stolte C."/>
            <person name="Sykes S."/>
            <person name="White J."/>
            <person name="Yandava C."/>
            <person name="Saulnier D."/>
            <person name="Haas B."/>
            <person name="Nusbaum C."/>
            <person name="Birren B."/>
        </authorList>
    </citation>
    <scope>NUCLEOTIDE SEQUENCE [LARGE SCALE GENOMIC DNA]</scope>
    <source>
        <strain evidence="2 3">8700:2</strain>
    </source>
</reference>
<keyword evidence="1" id="KW-1133">Transmembrane helix</keyword>
<feature type="transmembrane region" description="Helical" evidence="1">
    <location>
        <begin position="266"/>
        <end position="288"/>
    </location>
</feature>
<feature type="transmembrane region" description="Helical" evidence="1">
    <location>
        <begin position="105"/>
        <end position="125"/>
    </location>
</feature>
<dbReference type="Proteomes" id="UP000015927">
    <property type="component" value="Chromosome"/>
</dbReference>
<dbReference type="Pfam" id="PF14897">
    <property type="entry name" value="EpsG"/>
    <property type="match status" value="1"/>
</dbReference>
<keyword evidence="1" id="KW-0812">Transmembrane</keyword>
<evidence type="ECO:0000256" key="1">
    <source>
        <dbReference type="SAM" id="Phobius"/>
    </source>
</evidence>
<feature type="transmembrane region" description="Helical" evidence="1">
    <location>
        <begin position="6"/>
        <end position="23"/>
    </location>
</feature>